<dbReference type="GO" id="GO:0016779">
    <property type="term" value="F:nucleotidyltransferase activity"/>
    <property type="evidence" value="ECO:0007669"/>
    <property type="project" value="UniProtKB-KW"/>
</dbReference>
<dbReference type="RefSeq" id="WP_135550077.1">
    <property type="nucleotide sequence ID" value="NZ_SPQQ01000008.1"/>
</dbReference>
<dbReference type="AlphaFoldDB" id="A0A4Z0R0M2"/>
<keyword evidence="1" id="KW-0548">Nucleotidyltransferase</keyword>
<dbReference type="Proteomes" id="UP000298460">
    <property type="component" value="Unassembled WGS sequence"/>
</dbReference>
<organism evidence="1 2">
    <name type="scientific">Desulfosporosinus fructosivorans</name>
    <dbReference type="NCBI Taxonomy" id="2018669"/>
    <lineage>
        <taxon>Bacteria</taxon>
        <taxon>Bacillati</taxon>
        <taxon>Bacillota</taxon>
        <taxon>Clostridia</taxon>
        <taxon>Eubacteriales</taxon>
        <taxon>Desulfitobacteriaceae</taxon>
        <taxon>Desulfosporosinus</taxon>
    </lineage>
</organism>
<proteinExistence type="predicted"/>
<dbReference type="Gene3D" id="1.20.120.330">
    <property type="entry name" value="Nucleotidyltransferases domain 2"/>
    <property type="match status" value="1"/>
</dbReference>
<keyword evidence="2" id="KW-1185">Reference proteome</keyword>
<comment type="caution">
    <text evidence="1">The sequence shown here is derived from an EMBL/GenBank/DDBJ whole genome shotgun (WGS) entry which is preliminary data.</text>
</comment>
<gene>
    <name evidence="1" type="primary">ant(6)</name>
    <name evidence="1" type="ORF">E4K67_20335</name>
</gene>
<protein>
    <submittedName>
        <fullName evidence="1">Aminoglycoside 6-adenylyltransferase</fullName>
    </submittedName>
</protein>
<name>A0A4Z0R0M2_9FIRM</name>
<evidence type="ECO:0000313" key="1">
    <source>
        <dbReference type="EMBL" id="TGE36290.1"/>
    </source>
</evidence>
<dbReference type="InterPro" id="IPR043519">
    <property type="entry name" value="NT_sf"/>
</dbReference>
<dbReference type="InterPro" id="IPR007530">
    <property type="entry name" value="Aminoglycoside_adenylylTfrase"/>
</dbReference>
<dbReference type="PIRSF" id="PIRSF000812">
    <property type="entry name" value="AAD"/>
    <property type="match status" value="1"/>
</dbReference>
<dbReference type="SUPFAM" id="SSF81631">
    <property type="entry name" value="PAP/OAS1 substrate-binding domain"/>
    <property type="match status" value="1"/>
</dbReference>
<dbReference type="EMBL" id="SPQQ01000008">
    <property type="protein sequence ID" value="TGE36290.1"/>
    <property type="molecule type" value="Genomic_DNA"/>
</dbReference>
<dbReference type="SUPFAM" id="SSF81301">
    <property type="entry name" value="Nucleotidyltransferase"/>
    <property type="match status" value="1"/>
</dbReference>
<evidence type="ECO:0000313" key="2">
    <source>
        <dbReference type="Proteomes" id="UP000298460"/>
    </source>
</evidence>
<keyword evidence="1" id="KW-0808">Transferase</keyword>
<dbReference type="Gene3D" id="3.30.460.10">
    <property type="entry name" value="Beta Polymerase, domain 2"/>
    <property type="match status" value="1"/>
</dbReference>
<dbReference type="OrthoDB" id="9776406at2"/>
<sequence>MRTEQEMFDLILDIAKKDERIRAVLLNGSRTNPNAIKDIFQDYDIVYVVEKTKSFRNNKRWIDQFGERLYMQYPEENSYYQSDVESCYGWLIQFTDGNRLDLHVCTLTHVLKDIKGNRLCKILLAKDKCLPNLEEATDEDFWVKKPTEFQFLDTCNEFWWCLNNVAKGLWREEIPSVMDMLNFVVRPQLLRLLGWKIGFETNFTVSIGKSGKHIYRWLEKEKWNAFLKTYSSGAVKDIWKAVFIMCDLFDGIAKEVSHIMNVRYNEIEANNSLKFLKDVYLLPKNAKEIY</sequence>
<accession>A0A4Z0R0M2</accession>
<reference evidence="1 2" key="1">
    <citation type="submission" date="2019-03" db="EMBL/GenBank/DDBJ databases">
        <title>Draft Genome Sequence of Desulfosporosinus fructosivorans Strain 63.6F, Isolated from Marine Sediment in the Baltic Sea.</title>
        <authorList>
            <person name="Hausmann B."/>
            <person name="Vandieken V."/>
            <person name="Pjevac P."/>
            <person name="Schreck K."/>
            <person name="Herbold C.W."/>
            <person name="Loy A."/>
        </authorList>
    </citation>
    <scope>NUCLEOTIDE SEQUENCE [LARGE SCALE GENOMIC DNA]</scope>
    <source>
        <strain evidence="1 2">63.6F</strain>
    </source>
</reference>
<dbReference type="Pfam" id="PF04439">
    <property type="entry name" value="Adenyl_transf"/>
    <property type="match status" value="1"/>
</dbReference>